<dbReference type="Proteomes" id="UP000182412">
    <property type="component" value="Unassembled WGS sequence"/>
</dbReference>
<protein>
    <submittedName>
        <fullName evidence="1">Uncharacterized protein</fullName>
    </submittedName>
</protein>
<gene>
    <name evidence="1" type="ORF">SAMN05216366_102111</name>
</gene>
<reference evidence="1 2" key="1">
    <citation type="submission" date="2016-10" db="EMBL/GenBank/DDBJ databases">
        <authorList>
            <person name="de Groot N.N."/>
        </authorList>
    </citation>
    <scope>NUCLEOTIDE SEQUENCE [LARGE SCALE GENOMIC DNA]</scope>
    <source>
        <strain evidence="1 2">S137</strain>
    </source>
</reference>
<dbReference type="AlphaFoldDB" id="A0A1H0MZI4"/>
<evidence type="ECO:0000313" key="2">
    <source>
        <dbReference type="Proteomes" id="UP000182412"/>
    </source>
</evidence>
<accession>A0A1H0MZI4</accession>
<sequence>MENETRKLLSYLCAMIQQITNEKDAVSDAQIKLVNDATKGYNEMINQKNRRADNGKV</sequence>
<name>A0A1H0MZI4_SELRU</name>
<dbReference type="RefSeq" id="WP_176756686.1">
    <property type="nucleotide sequence ID" value="NZ_FNJQ01000002.1"/>
</dbReference>
<organism evidence="1 2">
    <name type="scientific">Selenomonas ruminantium</name>
    <dbReference type="NCBI Taxonomy" id="971"/>
    <lineage>
        <taxon>Bacteria</taxon>
        <taxon>Bacillati</taxon>
        <taxon>Bacillota</taxon>
        <taxon>Negativicutes</taxon>
        <taxon>Selenomonadales</taxon>
        <taxon>Selenomonadaceae</taxon>
        <taxon>Selenomonas</taxon>
    </lineage>
</organism>
<dbReference type="EMBL" id="FNJQ01000002">
    <property type="protein sequence ID" value="SDO85899.1"/>
    <property type="molecule type" value="Genomic_DNA"/>
</dbReference>
<evidence type="ECO:0000313" key="1">
    <source>
        <dbReference type="EMBL" id="SDO85899.1"/>
    </source>
</evidence>
<proteinExistence type="predicted"/>